<accession>A0A6C0HAZ3</accession>
<dbReference type="EMBL" id="MN739920">
    <property type="protein sequence ID" value="QHT77624.1"/>
    <property type="molecule type" value="Genomic_DNA"/>
</dbReference>
<evidence type="ECO:0000256" key="1">
    <source>
        <dbReference type="SAM" id="MobiDB-lite"/>
    </source>
</evidence>
<reference evidence="2" key="1">
    <citation type="journal article" date="2020" name="Nature">
        <title>Giant virus diversity and host interactions through global metagenomics.</title>
        <authorList>
            <person name="Schulz F."/>
            <person name="Roux S."/>
            <person name="Paez-Espino D."/>
            <person name="Jungbluth S."/>
            <person name="Walsh D.A."/>
            <person name="Denef V.J."/>
            <person name="McMahon K.D."/>
            <person name="Konstantinidis K.T."/>
            <person name="Eloe-Fadrosh E.A."/>
            <person name="Kyrpides N.C."/>
            <person name="Woyke T."/>
        </authorList>
    </citation>
    <scope>NUCLEOTIDE SEQUENCE</scope>
    <source>
        <strain evidence="2">GVMAG-M-3300023179-90</strain>
    </source>
</reference>
<evidence type="ECO:0000313" key="2">
    <source>
        <dbReference type="EMBL" id="QHT77624.1"/>
    </source>
</evidence>
<protein>
    <recommendedName>
        <fullName evidence="3">Methyltransferase</fullName>
    </recommendedName>
</protein>
<dbReference type="AlphaFoldDB" id="A0A6C0HAZ3"/>
<name>A0A6C0HAZ3_9ZZZZ</name>
<feature type="region of interest" description="Disordered" evidence="1">
    <location>
        <begin position="188"/>
        <end position="225"/>
    </location>
</feature>
<sequence length="225" mass="26107">MKVLVACHCEKPVIMSYKNEDTGEDEISIYSDKLAFIKNPFGKNTIINPPDIELYYVEVSDYCKSNSKYQYKGWEDIPKNSFDIIWYQFCPLYKLNKNKIEIDVDNFNPILTSSLSALKPDGMIMTSLPERNKGLVRQFIHTYFPDVNCNFVKEDTIPYCMAEMDIHKIPYATRLEHIIDAPMLIITKKQNNEKPKGGKKSKSKKSTKSKKQKKSTKSNRINIKK</sequence>
<proteinExistence type="predicted"/>
<organism evidence="2">
    <name type="scientific">viral metagenome</name>
    <dbReference type="NCBI Taxonomy" id="1070528"/>
    <lineage>
        <taxon>unclassified sequences</taxon>
        <taxon>metagenomes</taxon>
        <taxon>organismal metagenomes</taxon>
    </lineage>
</organism>
<feature type="compositionally biased region" description="Basic residues" evidence="1">
    <location>
        <begin position="197"/>
        <end position="225"/>
    </location>
</feature>
<evidence type="ECO:0008006" key="3">
    <source>
        <dbReference type="Google" id="ProtNLM"/>
    </source>
</evidence>